<evidence type="ECO:0000259" key="2">
    <source>
        <dbReference type="PROSITE" id="PS51408"/>
    </source>
</evidence>
<evidence type="ECO:0000313" key="4">
    <source>
        <dbReference type="Proteomes" id="UP001159405"/>
    </source>
</evidence>
<evidence type="ECO:0000313" key="3">
    <source>
        <dbReference type="EMBL" id="CAH3046461.1"/>
    </source>
</evidence>
<dbReference type="EMBL" id="CALNXK010000014">
    <property type="protein sequence ID" value="CAH3046461.1"/>
    <property type="molecule type" value="Genomic_DNA"/>
</dbReference>
<dbReference type="InterPro" id="IPR001156">
    <property type="entry name" value="Transferrin-like_dom"/>
</dbReference>
<dbReference type="PRINTS" id="PR00422">
    <property type="entry name" value="TRANSFERRIN"/>
</dbReference>
<comment type="caution">
    <text evidence="3">The sequence shown here is derived from an EMBL/GenBank/DDBJ whole genome shotgun (WGS) entry which is preliminary data.</text>
</comment>
<reference evidence="3 4" key="1">
    <citation type="submission" date="2022-05" db="EMBL/GenBank/DDBJ databases">
        <authorList>
            <consortium name="Genoscope - CEA"/>
            <person name="William W."/>
        </authorList>
    </citation>
    <scope>NUCLEOTIDE SEQUENCE [LARGE SCALE GENOMIC DNA]</scope>
</reference>
<dbReference type="SMART" id="SM00094">
    <property type="entry name" value="TR_FER"/>
    <property type="match status" value="1"/>
</dbReference>
<protein>
    <recommendedName>
        <fullName evidence="2">Transferrin-like domain-containing protein</fullName>
    </recommendedName>
</protein>
<dbReference type="PROSITE" id="PS51408">
    <property type="entry name" value="TRANSFERRIN_LIKE_4"/>
    <property type="match status" value="1"/>
</dbReference>
<dbReference type="Proteomes" id="UP001159405">
    <property type="component" value="Unassembled WGS sequence"/>
</dbReference>
<dbReference type="Pfam" id="PF00405">
    <property type="entry name" value="Transferrin"/>
    <property type="match status" value="1"/>
</dbReference>
<feature type="signal peptide" evidence="1">
    <location>
        <begin position="1"/>
        <end position="20"/>
    </location>
</feature>
<feature type="domain" description="Transferrin-like" evidence="2">
    <location>
        <begin position="26"/>
        <end position="372"/>
    </location>
</feature>
<organism evidence="3 4">
    <name type="scientific">Porites lobata</name>
    <dbReference type="NCBI Taxonomy" id="104759"/>
    <lineage>
        <taxon>Eukaryota</taxon>
        <taxon>Metazoa</taxon>
        <taxon>Cnidaria</taxon>
        <taxon>Anthozoa</taxon>
        <taxon>Hexacorallia</taxon>
        <taxon>Scleractinia</taxon>
        <taxon>Fungiina</taxon>
        <taxon>Poritidae</taxon>
        <taxon>Porites</taxon>
    </lineage>
</organism>
<dbReference type="PANTHER" id="PTHR11485:SF29">
    <property type="entry name" value="TRANSFERRIN 2"/>
    <property type="match status" value="1"/>
</dbReference>
<dbReference type="PANTHER" id="PTHR11485">
    <property type="entry name" value="TRANSFERRIN"/>
    <property type="match status" value="1"/>
</dbReference>
<gene>
    <name evidence="3" type="ORF">PLOB_00008574</name>
</gene>
<evidence type="ECO:0000256" key="1">
    <source>
        <dbReference type="SAM" id="SignalP"/>
    </source>
</evidence>
<dbReference type="Gene3D" id="3.40.190.10">
    <property type="entry name" value="Periplasmic binding protein-like II"/>
    <property type="match status" value="2"/>
</dbReference>
<accession>A0ABN8NCC7</accession>
<keyword evidence="4" id="KW-1185">Reference proteome</keyword>
<name>A0ABN8NCC7_9CNID</name>
<dbReference type="SUPFAM" id="SSF53850">
    <property type="entry name" value="Periplasmic binding protein-like II"/>
    <property type="match status" value="1"/>
</dbReference>
<proteinExistence type="predicted"/>
<feature type="chain" id="PRO_5046727244" description="Transferrin-like domain-containing protein" evidence="1">
    <location>
        <begin position="21"/>
        <end position="408"/>
    </location>
</feature>
<sequence>MAAKLFILFLALGAIQSAYSATSISFRWCATKVEMAKCRQFIQFVNETAQNKSLPLKVLNCVEGSTYDDCATKIKENKADLVTLDGGRVYAAGKNNGLVPIVAEIYGQYKQKYYAVAVVNKNNTGFGLEQLKGKKSCHTGARKTAGWNVPIGYMLRKNIITPVKCDTETHDFYSVANFFSQSCVPGVKEYVKTGEVPDKLCALCDGPGRDKCSKNPSENKYYDYHGAFTCMADGKGDVAFVKHTTTKEVVTKDPGKYGTVSDYEYLCKDGTRKDIGQHEQCFLGFNPAHAVVTRKDNYLDDIVTILTAMSSMYGSSQTDWTKFQLFNSTKYGDANLLFKDSSTELVGISKDKRTYKGYLGDEYVSDIEALKTCDMSATTKESTSPTSVSTKTTPYAVIVLFVALLAML</sequence>
<keyword evidence="1" id="KW-0732">Signal</keyword>